<dbReference type="GO" id="GO:0004672">
    <property type="term" value="F:protein kinase activity"/>
    <property type="evidence" value="ECO:0007669"/>
    <property type="project" value="InterPro"/>
</dbReference>
<keyword evidence="3" id="KW-1185">Reference proteome</keyword>
<evidence type="ECO:0000313" key="2">
    <source>
        <dbReference type="EMBL" id="KAK7691871.1"/>
    </source>
</evidence>
<dbReference type="GO" id="GO:0005524">
    <property type="term" value="F:ATP binding"/>
    <property type="evidence" value="ECO:0007669"/>
    <property type="project" value="InterPro"/>
</dbReference>
<proteinExistence type="predicted"/>
<dbReference type="Gene3D" id="1.10.510.10">
    <property type="entry name" value="Transferase(Phosphotransferase) domain 1"/>
    <property type="match status" value="1"/>
</dbReference>
<dbReference type="PANTHER" id="PTHR44167:SF24">
    <property type="entry name" value="SERINE_THREONINE-PROTEIN KINASE CHK2"/>
    <property type="match status" value="1"/>
</dbReference>
<protein>
    <recommendedName>
        <fullName evidence="1">Protein kinase domain-containing protein</fullName>
    </recommendedName>
</protein>
<dbReference type="InterPro" id="IPR011009">
    <property type="entry name" value="Kinase-like_dom_sf"/>
</dbReference>
<reference evidence="2 3" key="1">
    <citation type="submission" date="2022-09" db="EMBL/GenBank/DDBJ databases">
        <authorList>
            <person name="Palmer J.M."/>
        </authorList>
    </citation>
    <scope>NUCLEOTIDE SEQUENCE [LARGE SCALE GENOMIC DNA]</scope>
    <source>
        <strain evidence="2 3">DSM 7382</strain>
    </source>
</reference>
<dbReference type="SMART" id="SM00220">
    <property type="entry name" value="S_TKc"/>
    <property type="match status" value="1"/>
</dbReference>
<dbReference type="PROSITE" id="PS50011">
    <property type="entry name" value="PROTEIN_KINASE_DOM"/>
    <property type="match status" value="1"/>
</dbReference>
<sequence>MSRLLLFTGLSATALSLLGSAYYVIKLKSHKDKKRLRAKLPDGIFAWRRPTVLPTPLGEEEIWQGLEDLFRAVDLVPWISRYISETTSPNKVVSANGFSYITPIRGSKDIGPGAAVWLAFFNYMNPLTRAAETKNGQPVMVRMMAIRDQGHECVSILRKIATGPLALLSNNHCLPLFREFTFEDIVFGIFPRAGGCFEEAWGYWAKNSVGDILDMILQILEGVVFLHDHNIAHRDLFNANFLVDWHPESMLSNETAVSKPRVYIIDFEFAVEFPADCPSEERLCVGLPCTKWYADDYTRPYPPEINESIPWCPFKLDIWQLGYSFTFEGIRTSIKEIDELFSTMISDQPAERPTAKEAFTKLRQIVNCIPPKDLLVEPSFVEFE</sequence>
<organism evidence="2 3">
    <name type="scientific">Cerrena zonata</name>
    <dbReference type="NCBI Taxonomy" id="2478898"/>
    <lineage>
        <taxon>Eukaryota</taxon>
        <taxon>Fungi</taxon>
        <taxon>Dikarya</taxon>
        <taxon>Basidiomycota</taxon>
        <taxon>Agaricomycotina</taxon>
        <taxon>Agaricomycetes</taxon>
        <taxon>Polyporales</taxon>
        <taxon>Cerrenaceae</taxon>
        <taxon>Cerrena</taxon>
    </lineage>
</organism>
<feature type="domain" description="Protein kinase" evidence="1">
    <location>
        <begin position="104"/>
        <end position="384"/>
    </location>
</feature>
<dbReference type="PANTHER" id="PTHR44167">
    <property type="entry name" value="OVARIAN-SPECIFIC SERINE/THREONINE-PROTEIN KINASE LOK-RELATED"/>
    <property type="match status" value="1"/>
</dbReference>
<dbReference type="Pfam" id="PF00069">
    <property type="entry name" value="Pkinase"/>
    <property type="match status" value="1"/>
</dbReference>
<dbReference type="InterPro" id="IPR000719">
    <property type="entry name" value="Prot_kinase_dom"/>
</dbReference>
<accession>A0AAW0GGI6</accession>
<name>A0AAW0GGI6_9APHY</name>
<gene>
    <name evidence="2" type="ORF">QCA50_005275</name>
</gene>
<dbReference type="AlphaFoldDB" id="A0AAW0GGI6"/>
<evidence type="ECO:0000313" key="3">
    <source>
        <dbReference type="Proteomes" id="UP001385951"/>
    </source>
</evidence>
<dbReference type="SUPFAM" id="SSF56112">
    <property type="entry name" value="Protein kinase-like (PK-like)"/>
    <property type="match status" value="1"/>
</dbReference>
<comment type="caution">
    <text evidence="2">The sequence shown here is derived from an EMBL/GenBank/DDBJ whole genome shotgun (WGS) entry which is preliminary data.</text>
</comment>
<dbReference type="EMBL" id="JASBNA010000005">
    <property type="protein sequence ID" value="KAK7691871.1"/>
    <property type="molecule type" value="Genomic_DNA"/>
</dbReference>
<dbReference type="Proteomes" id="UP001385951">
    <property type="component" value="Unassembled WGS sequence"/>
</dbReference>
<evidence type="ECO:0000259" key="1">
    <source>
        <dbReference type="PROSITE" id="PS50011"/>
    </source>
</evidence>